<keyword evidence="1" id="KW-0472">Membrane</keyword>
<dbReference type="Proteomes" id="UP001489004">
    <property type="component" value="Unassembled WGS sequence"/>
</dbReference>
<gene>
    <name evidence="2" type="ORF">WJX72_001839</name>
</gene>
<evidence type="ECO:0000256" key="1">
    <source>
        <dbReference type="SAM" id="Phobius"/>
    </source>
</evidence>
<keyword evidence="3" id="KW-1185">Reference proteome</keyword>
<feature type="transmembrane region" description="Helical" evidence="1">
    <location>
        <begin position="130"/>
        <end position="160"/>
    </location>
</feature>
<dbReference type="EMBL" id="JALJOR010000016">
    <property type="protein sequence ID" value="KAK9805145.1"/>
    <property type="molecule type" value="Genomic_DNA"/>
</dbReference>
<reference evidence="2 3" key="1">
    <citation type="journal article" date="2024" name="Nat. Commun.">
        <title>Phylogenomics reveals the evolutionary origins of lichenization in chlorophyte algae.</title>
        <authorList>
            <person name="Puginier C."/>
            <person name="Libourel C."/>
            <person name="Otte J."/>
            <person name="Skaloud P."/>
            <person name="Haon M."/>
            <person name="Grisel S."/>
            <person name="Petersen M."/>
            <person name="Berrin J.G."/>
            <person name="Delaux P.M."/>
            <person name="Dal Grande F."/>
            <person name="Keller J."/>
        </authorList>
    </citation>
    <scope>NUCLEOTIDE SEQUENCE [LARGE SCALE GENOMIC DNA]</scope>
    <source>
        <strain evidence="2 3">SAG 2043</strain>
    </source>
</reference>
<evidence type="ECO:0000313" key="3">
    <source>
        <dbReference type="Proteomes" id="UP001489004"/>
    </source>
</evidence>
<organism evidence="2 3">
    <name type="scientific">[Myrmecia] bisecta</name>
    <dbReference type="NCBI Taxonomy" id="41462"/>
    <lineage>
        <taxon>Eukaryota</taxon>
        <taxon>Viridiplantae</taxon>
        <taxon>Chlorophyta</taxon>
        <taxon>core chlorophytes</taxon>
        <taxon>Trebouxiophyceae</taxon>
        <taxon>Trebouxiales</taxon>
        <taxon>Trebouxiaceae</taxon>
        <taxon>Myrmecia</taxon>
    </lineage>
</organism>
<accession>A0AAW1P9V3</accession>
<keyword evidence="1" id="KW-1133">Transmembrane helix</keyword>
<name>A0AAW1P9V3_9CHLO</name>
<protein>
    <submittedName>
        <fullName evidence="2">Uncharacterized protein</fullName>
    </submittedName>
</protein>
<proteinExistence type="predicted"/>
<sequence length="186" mass="20039">MLTELPDDVLGLATVLALCDIWPVRAVIAVNEVMSLVEVLVARQLSLEDCSGCEGDINELVWAEGKRLQDREKTWYPRLSETSERTLGVLGKRPSLMVAAILSLAVLVGLCNAAVSSPHGQTAVPPCLTLAPLALLLCMFAFVFMSVLAAPCGLLAPAVIHRQQRHIKARPASMCGAERTQLAARR</sequence>
<comment type="caution">
    <text evidence="2">The sequence shown here is derived from an EMBL/GenBank/DDBJ whole genome shotgun (WGS) entry which is preliminary data.</text>
</comment>
<dbReference type="AlphaFoldDB" id="A0AAW1P9V3"/>
<feature type="transmembrane region" description="Helical" evidence="1">
    <location>
        <begin position="95"/>
        <end position="115"/>
    </location>
</feature>
<evidence type="ECO:0000313" key="2">
    <source>
        <dbReference type="EMBL" id="KAK9805145.1"/>
    </source>
</evidence>
<keyword evidence="1" id="KW-0812">Transmembrane</keyword>